<dbReference type="OrthoDB" id="291226at2759"/>
<keyword evidence="3" id="KW-1185">Reference proteome</keyword>
<dbReference type="RefSeq" id="XP_001443553.1">
    <property type="nucleotide sequence ID" value="XM_001443516.1"/>
</dbReference>
<sequence>MQQFHSLCPICDQSQYIQTINNIDFADSNLSFSFLEYVLNPIIYVSKFTNEDEKFMMKHQGISNLQFHHYDFYNQAFPVEMDVLYGFDFFIQGCQFLIQNQQQIANEHFQMFEKINQFTRNIFKRQIPEYYRFHNKYFNDVCEEVLNIIKSCYQKLETIENPNVKSFLLRNCQSILQGIENLQFPAQTIHENSFQLVLERKKKLHRCQVQLACLSRTITEDAIHTKTYQTYLQDTTHINQIGAILFTGLINTEKLWEIYFVKLNGEQRLSHITSLIFFLNKQYDDSYIICLLKLGKHLKRFKEYWLSLVIYSFFRKVSIVFQKQFNFNCYLPYLYYQIAKICLYLGQFNEAYQLYLKAYEKSKQLNYKNLYIEIKDSRLFCYKIKYKIMILSLYLQKSVKAVEMVNELLTDGSSMPYHISIFTNFCNQYLQDAKQFNETYKYRKCELFLKNLYKVVRSNLNNIQIPNDDIKQLANVIELKDKDIQKVILKQKIEFEFKLNSYFSILQFYLILVCHMRNDQMTTKHYYEKQEIMERFLQNIDCRLYITLQSVIEQFQFSQDCIENLLLSYVYQYISMQDLSMNRLVQFEKSKQDNKKKYTVQEGQLFKKIVDNCKSLIRYSREEPFQEQCLPTSDYAEIQYSIGVRYLKDRRYREGVEYLKRASCNPAFKDLCTAHLLKVVQQSREDLEIGNSNLRENIGDIFKQIDFDRLQSTQSRRTSYYMEYQRQSFQAESRRSMNYLVESQALSQISRSNSLVQDSVYYTLWQLKYFLMDQEIVDLIDRIEQEFANVQQLNQQSFQDKYTNYKEITPDVTVFSNDNETIVMKTKQITEMQFEKMKNKLKDLLIEILAQVLVNKCNYRGFAQLISLQYQINISQSYASSLKFYLIFPYYEPMVKMDIQQLKDLTLSIQILNQNMIFHRDLKPNNILMKNGNPVIIDFDCSYYWEPNLQQWLRGKGLTTKYYPANDIEQDKIDIYSLGIIGKELVENCPEAFYIGATQEYSSRSSLLQLQELLN</sequence>
<dbReference type="PROSITE" id="PS00108">
    <property type="entry name" value="PROTEIN_KINASE_ST"/>
    <property type="match status" value="1"/>
</dbReference>
<dbReference type="HOGENOM" id="CLU_297087_0_0_1"/>
<dbReference type="InterPro" id="IPR000719">
    <property type="entry name" value="Prot_kinase_dom"/>
</dbReference>
<accession>A0CZD9</accession>
<organism evidence="2 3">
    <name type="scientific">Paramecium tetraurelia</name>
    <dbReference type="NCBI Taxonomy" id="5888"/>
    <lineage>
        <taxon>Eukaryota</taxon>
        <taxon>Sar</taxon>
        <taxon>Alveolata</taxon>
        <taxon>Ciliophora</taxon>
        <taxon>Intramacronucleata</taxon>
        <taxon>Oligohymenophorea</taxon>
        <taxon>Peniculida</taxon>
        <taxon>Parameciidae</taxon>
        <taxon>Paramecium</taxon>
    </lineage>
</organism>
<dbReference type="InterPro" id="IPR011990">
    <property type="entry name" value="TPR-like_helical_dom_sf"/>
</dbReference>
<dbReference type="SUPFAM" id="SSF56112">
    <property type="entry name" value="Protein kinase-like (PK-like)"/>
    <property type="match status" value="1"/>
</dbReference>
<dbReference type="PROSITE" id="PS50011">
    <property type="entry name" value="PROTEIN_KINASE_DOM"/>
    <property type="match status" value="1"/>
</dbReference>
<feature type="domain" description="Protein kinase" evidence="1">
    <location>
        <begin position="787"/>
        <end position="1015"/>
    </location>
</feature>
<evidence type="ECO:0000313" key="2">
    <source>
        <dbReference type="EMBL" id="CAK76156.1"/>
    </source>
</evidence>
<dbReference type="AlphaFoldDB" id="A0CZD9"/>
<dbReference type="GO" id="GO:0007165">
    <property type="term" value="P:signal transduction"/>
    <property type="evidence" value="ECO:0000318"/>
    <property type="project" value="GO_Central"/>
</dbReference>
<dbReference type="Gene3D" id="1.10.510.10">
    <property type="entry name" value="Transferase(Phosphotransferase) domain 1"/>
    <property type="match status" value="1"/>
</dbReference>
<reference evidence="2 3" key="1">
    <citation type="journal article" date="2006" name="Nature">
        <title>Global trends of whole-genome duplications revealed by the ciliate Paramecium tetraurelia.</title>
        <authorList>
            <consortium name="Genoscope"/>
            <person name="Aury J.-M."/>
            <person name="Jaillon O."/>
            <person name="Duret L."/>
            <person name="Noel B."/>
            <person name="Jubin C."/>
            <person name="Porcel B.M."/>
            <person name="Segurens B."/>
            <person name="Daubin V."/>
            <person name="Anthouard V."/>
            <person name="Aiach N."/>
            <person name="Arnaiz O."/>
            <person name="Billaut A."/>
            <person name="Beisson J."/>
            <person name="Blanc I."/>
            <person name="Bouhouche K."/>
            <person name="Camara F."/>
            <person name="Duharcourt S."/>
            <person name="Guigo R."/>
            <person name="Gogendeau D."/>
            <person name="Katinka M."/>
            <person name="Keller A.-M."/>
            <person name="Kissmehl R."/>
            <person name="Klotz C."/>
            <person name="Koll F."/>
            <person name="Le Moue A."/>
            <person name="Lepere C."/>
            <person name="Malinsky S."/>
            <person name="Nowacki M."/>
            <person name="Nowak J.K."/>
            <person name="Plattner H."/>
            <person name="Poulain J."/>
            <person name="Ruiz F."/>
            <person name="Serrano V."/>
            <person name="Zagulski M."/>
            <person name="Dessen P."/>
            <person name="Betermier M."/>
            <person name="Weissenbach J."/>
            <person name="Scarpelli C."/>
            <person name="Schachter V."/>
            <person name="Sperling L."/>
            <person name="Meyer E."/>
            <person name="Cohen J."/>
            <person name="Wincker P."/>
        </authorList>
    </citation>
    <scope>NUCLEOTIDE SEQUENCE [LARGE SCALE GENOMIC DNA]</scope>
    <source>
        <strain evidence="2 3">Stock d4-2</strain>
    </source>
</reference>
<proteinExistence type="predicted"/>
<dbReference type="InParanoid" id="A0CZD9"/>
<gene>
    <name evidence="2" type="ORF">GSPATT00011729001</name>
</gene>
<evidence type="ECO:0000313" key="3">
    <source>
        <dbReference type="Proteomes" id="UP000000600"/>
    </source>
</evidence>
<dbReference type="KEGG" id="ptm:GSPATT00011729001"/>
<dbReference type="SUPFAM" id="SSF48452">
    <property type="entry name" value="TPR-like"/>
    <property type="match status" value="1"/>
</dbReference>
<dbReference type="Proteomes" id="UP000000600">
    <property type="component" value="Unassembled WGS sequence"/>
</dbReference>
<dbReference type="GO" id="GO:0004674">
    <property type="term" value="F:protein serine/threonine kinase activity"/>
    <property type="evidence" value="ECO:0000318"/>
    <property type="project" value="GO_Central"/>
</dbReference>
<protein>
    <recommendedName>
        <fullName evidence="1">Protein kinase domain-containing protein</fullName>
    </recommendedName>
</protein>
<dbReference type="InterPro" id="IPR008271">
    <property type="entry name" value="Ser/Thr_kinase_AS"/>
</dbReference>
<name>A0CZD9_PARTE</name>
<dbReference type="GO" id="GO:0005524">
    <property type="term" value="F:ATP binding"/>
    <property type="evidence" value="ECO:0007669"/>
    <property type="project" value="InterPro"/>
</dbReference>
<dbReference type="OMA" id="TNEDEKF"/>
<dbReference type="Pfam" id="PF00069">
    <property type="entry name" value="Pkinase"/>
    <property type="match status" value="1"/>
</dbReference>
<dbReference type="InterPro" id="IPR011009">
    <property type="entry name" value="Kinase-like_dom_sf"/>
</dbReference>
<dbReference type="EMBL" id="CT868230">
    <property type="protein sequence ID" value="CAK76156.1"/>
    <property type="molecule type" value="Genomic_DNA"/>
</dbReference>
<evidence type="ECO:0000259" key="1">
    <source>
        <dbReference type="PROSITE" id="PS50011"/>
    </source>
</evidence>
<dbReference type="GeneID" id="5029338"/>